<keyword evidence="2" id="KW-1185">Reference proteome</keyword>
<name>A0A1G8CPV1_9PSED</name>
<proteinExistence type="predicted"/>
<dbReference type="AlphaFoldDB" id="A0A1G8CPV1"/>
<sequence length="185" mass="20195">MTKKTGVFSAITSEPLKIAEAIEQYVAQGGVINVVPEGESGEMGCEATKTAQELDPEAQMKAKLEQLKGLVAKGAGVSALQYSLRMNRKEIKRLANENGLKILYSRPVRPRPARSQDPVLVDDSVAGHAMHYSSLGYTAQEIAQLLDLSVRDVWNIGKAYRFEFKSTDKINASGRSSSDVPEPEK</sequence>
<protein>
    <submittedName>
        <fullName evidence="1">Uncharacterized protein</fullName>
    </submittedName>
</protein>
<dbReference type="Proteomes" id="UP000182894">
    <property type="component" value="Unassembled WGS sequence"/>
</dbReference>
<dbReference type="RefSeq" id="WP_074753142.1">
    <property type="nucleotide sequence ID" value="NZ_FNCO01000006.1"/>
</dbReference>
<gene>
    <name evidence="1" type="ORF">SAMN05216605_106308</name>
</gene>
<organism evidence="1 2">
    <name type="scientific">Pseudomonas abietaniphila</name>
    <dbReference type="NCBI Taxonomy" id="89065"/>
    <lineage>
        <taxon>Bacteria</taxon>
        <taxon>Pseudomonadati</taxon>
        <taxon>Pseudomonadota</taxon>
        <taxon>Gammaproteobacteria</taxon>
        <taxon>Pseudomonadales</taxon>
        <taxon>Pseudomonadaceae</taxon>
        <taxon>Pseudomonas</taxon>
    </lineage>
</organism>
<accession>A0A1G8CPV1</accession>
<dbReference type="EMBL" id="FNCO01000006">
    <property type="protein sequence ID" value="SDH47363.1"/>
    <property type="molecule type" value="Genomic_DNA"/>
</dbReference>
<evidence type="ECO:0000313" key="1">
    <source>
        <dbReference type="EMBL" id="SDH47363.1"/>
    </source>
</evidence>
<reference evidence="2" key="1">
    <citation type="submission" date="2016-10" db="EMBL/GenBank/DDBJ databases">
        <authorList>
            <person name="Varghese N."/>
            <person name="Submissions S."/>
        </authorList>
    </citation>
    <scope>NUCLEOTIDE SEQUENCE [LARGE SCALE GENOMIC DNA]</scope>
    <source>
        <strain evidence="2">ATCC 700689</strain>
    </source>
</reference>
<evidence type="ECO:0000313" key="2">
    <source>
        <dbReference type="Proteomes" id="UP000182894"/>
    </source>
</evidence>